<gene>
    <name evidence="6" type="ORF">SCUCBS95973_007292</name>
</gene>
<organism evidence="6 7">
    <name type="scientific">Sporothrix curviconia</name>
    <dbReference type="NCBI Taxonomy" id="1260050"/>
    <lineage>
        <taxon>Eukaryota</taxon>
        <taxon>Fungi</taxon>
        <taxon>Dikarya</taxon>
        <taxon>Ascomycota</taxon>
        <taxon>Pezizomycotina</taxon>
        <taxon>Sordariomycetes</taxon>
        <taxon>Sordariomycetidae</taxon>
        <taxon>Ophiostomatales</taxon>
        <taxon>Ophiostomataceae</taxon>
        <taxon>Sporothrix</taxon>
    </lineage>
</organism>
<keyword evidence="3" id="KW-0560">Oxidoreductase</keyword>
<dbReference type="PRINTS" id="PR00420">
    <property type="entry name" value="RNGMNOXGNASE"/>
</dbReference>
<dbReference type="PANTHER" id="PTHR46972">
    <property type="entry name" value="MONOOXYGENASE ASQM-RELATED"/>
    <property type="match status" value="1"/>
</dbReference>
<dbReference type="InterPro" id="IPR036188">
    <property type="entry name" value="FAD/NAD-bd_sf"/>
</dbReference>
<keyword evidence="4" id="KW-0503">Monooxygenase</keyword>
<dbReference type="SUPFAM" id="SSF51905">
    <property type="entry name" value="FAD/NAD(P)-binding domain"/>
    <property type="match status" value="1"/>
</dbReference>
<reference evidence="6 7" key="1">
    <citation type="submission" date="2024-01" db="EMBL/GenBank/DDBJ databases">
        <authorList>
            <person name="Allen C."/>
            <person name="Tagirdzhanova G."/>
        </authorList>
    </citation>
    <scope>NUCLEOTIDE SEQUENCE [LARGE SCALE GENOMIC DNA]</scope>
</reference>
<dbReference type="InterPro" id="IPR002938">
    <property type="entry name" value="FAD-bd"/>
</dbReference>
<sequence length="402" mass="43340">MSQQRIAIIGAGPAGLALGALLQQQHIPFTIFELRAQPTAEELAGPSGMLDLHEESGLAALAACGLMDDFQKITTVCTESMIVMDRDGNKLHEDSGGVQSRPEIARHALLSLLMAKVAPSRIRWEQKLISAQEQENGTVTLHFQGSLAETSETFDFVVGADGAWSRIRPLLTPSTPEYSGLQYIPVNVRGVSTRHPELAALVGTGMSFILGGPDTAVMSHRGVNDAVGLYLTVSHPTAESPFYGMTPSQVKDTLLGNRFAAWGPQTKALIEAGIDDEIRYSNVLVCKPMHHLPTGHAWQPKSCATLVGDAAHLMLPYAGEGVNLALRDALELSNVIKEAVQTRQSVSLQERLKAPLAAFETAMASRAAEYANETEQNRAKMFSKDGAQKMADLMKSYGPPQE</sequence>
<evidence type="ECO:0000256" key="4">
    <source>
        <dbReference type="ARBA" id="ARBA00023033"/>
    </source>
</evidence>
<dbReference type="Pfam" id="PF01494">
    <property type="entry name" value="FAD_binding_3"/>
    <property type="match status" value="2"/>
</dbReference>
<protein>
    <recommendedName>
        <fullName evidence="5">FAD-binding domain-containing protein</fullName>
    </recommendedName>
</protein>
<feature type="domain" description="FAD-binding" evidence="5">
    <location>
        <begin position="6"/>
        <end position="196"/>
    </location>
</feature>
<dbReference type="Gene3D" id="3.50.50.60">
    <property type="entry name" value="FAD/NAD(P)-binding domain"/>
    <property type="match status" value="1"/>
</dbReference>
<evidence type="ECO:0000313" key="7">
    <source>
        <dbReference type="Proteomes" id="UP001642405"/>
    </source>
</evidence>
<evidence type="ECO:0000256" key="1">
    <source>
        <dbReference type="ARBA" id="ARBA00022630"/>
    </source>
</evidence>
<evidence type="ECO:0000256" key="3">
    <source>
        <dbReference type="ARBA" id="ARBA00023002"/>
    </source>
</evidence>
<evidence type="ECO:0000259" key="5">
    <source>
        <dbReference type="Pfam" id="PF01494"/>
    </source>
</evidence>
<evidence type="ECO:0000313" key="6">
    <source>
        <dbReference type="EMBL" id="CAK7229642.1"/>
    </source>
</evidence>
<dbReference type="PANTHER" id="PTHR46972:SF1">
    <property type="entry name" value="FAD DEPENDENT OXIDOREDUCTASE DOMAIN-CONTAINING PROTEIN"/>
    <property type="match status" value="1"/>
</dbReference>
<proteinExistence type="predicted"/>
<keyword evidence="7" id="KW-1185">Reference proteome</keyword>
<evidence type="ECO:0000256" key="2">
    <source>
        <dbReference type="ARBA" id="ARBA00022827"/>
    </source>
</evidence>
<accession>A0ABP0CC81</accession>
<name>A0ABP0CC81_9PEZI</name>
<comment type="caution">
    <text evidence="6">The sequence shown here is derived from an EMBL/GenBank/DDBJ whole genome shotgun (WGS) entry which is preliminary data.</text>
</comment>
<dbReference type="EMBL" id="CAWUHB010000050">
    <property type="protein sequence ID" value="CAK7229642.1"/>
    <property type="molecule type" value="Genomic_DNA"/>
</dbReference>
<dbReference type="Proteomes" id="UP001642405">
    <property type="component" value="Unassembled WGS sequence"/>
</dbReference>
<keyword evidence="1" id="KW-0285">Flavoprotein</keyword>
<keyword evidence="2" id="KW-0274">FAD</keyword>
<feature type="domain" description="FAD-binding" evidence="5">
    <location>
        <begin position="306"/>
        <end position="346"/>
    </location>
</feature>